<evidence type="ECO:0000256" key="3">
    <source>
        <dbReference type="ARBA" id="ARBA00023274"/>
    </source>
</evidence>
<organism evidence="4 5">
    <name type="scientific">Acorus gramineus</name>
    <name type="common">Dwarf sweet flag</name>
    <dbReference type="NCBI Taxonomy" id="55184"/>
    <lineage>
        <taxon>Eukaryota</taxon>
        <taxon>Viridiplantae</taxon>
        <taxon>Streptophyta</taxon>
        <taxon>Embryophyta</taxon>
        <taxon>Tracheophyta</taxon>
        <taxon>Spermatophyta</taxon>
        <taxon>Magnoliopsida</taxon>
        <taxon>Liliopsida</taxon>
        <taxon>Acoraceae</taxon>
        <taxon>Acorus</taxon>
    </lineage>
</organism>
<dbReference type="Gene3D" id="3.30.420.100">
    <property type="match status" value="1"/>
</dbReference>
<evidence type="ECO:0000313" key="5">
    <source>
        <dbReference type="Proteomes" id="UP001179952"/>
    </source>
</evidence>
<dbReference type="InterPro" id="IPR005484">
    <property type="entry name" value="Ribosomal_uL18_bac/plant/anim"/>
</dbReference>
<accession>A0AAV9AUE3</accession>
<dbReference type="GO" id="GO:0003735">
    <property type="term" value="F:structural constituent of ribosome"/>
    <property type="evidence" value="ECO:0007669"/>
    <property type="project" value="InterPro"/>
</dbReference>
<dbReference type="SUPFAM" id="SSF53137">
    <property type="entry name" value="Translational machinery components"/>
    <property type="match status" value="1"/>
</dbReference>
<sequence>MTTFGTHKHQHLLKLILSCRKITAQVQPPNSATIVAMASSSEPEFLPHHFSVLTRVPRSRSSPIWDSSIASRVGEKLGLRLVEVGITAVRVDLDVVEAAERMDRLRRSALVRLFRSVERAGVRVVGAEGMKGEED</sequence>
<dbReference type="AlphaFoldDB" id="A0AAV9AUE3"/>
<dbReference type="PANTHER" id="PTHR12899">
    <property type="entry name" value="39S RIBOSOMAL PROTEIN L18, MITOCHONDRIAL"/>
    <property type="match status" value="1"/>
</dbReference>
<comment type="similarity">
    <text evidence="1">Belongs to the universal ribosomal protein uL18 family.</text>
</comment>
<comment type="caution">
    <text evidence="4">The sequence shown here is derived from an EMBL/GenBank/DDBJ whole genome shotgun (WGS) entry which is preliminary data.</text>
</comment>
<dbReference type="PANTHER" id="PTHR12899:SF14">
    <property type="entry name" value="F14B2.25_F14B2.25"/>
    <property type="match status" value="1"/>
</dbReference>
<evidence type="ECO:0000313" key="4">
    <source>
        <dbReference type="EMBL" id="KAK1267740.1"/>
    </source>
</evidence>
<keyword evidence="3" id="KW-0687">Ribonucleoprotein</keyword>
<dbReference type="GO" id="GO:0006412">
    <property type="term" value="P:translation"/>
    <property type="evidence" value="ECO:0007669"/>
    <property type="project" value="InterPro"/>
</dbReference>
<name>A0AAV9AUE3_ACOGR</name>
<protein>
    <submittedName>
        <fullName evidence="4">Uncharacterized protein</fullName>
    </submittedName>
</protein>
<dbReference type="EMBL" id="JAUJYN010000007">
    <property type="protein sequence ID" value="KAK1267740.1"/>
    <property type="molecule type" value="Genomic_DNA"/>
</dbReference>
<gene>
    <name evidence="4" type="ORF">QJS04_geneDACA015521</name>
</gene>
<keyword evidence="5" id="KW-1185">Reference proteome</keyword>
<dbReference type="Proteomes" id="UP001179952">
    <property type="component" value="Unassembled WGS sequence"/>
</dbReference>
<evidence type="ECO:0000256" key="2">
    <source>
        <dbReference type="ARBA" id="ARBA00022980"/>
    </source>
</evidence>
<dbReference type="GO" id="GO:1990904">
    <property type="term" value="C:ribonucleoprotein complex"/>
    <property type="evidence" value="ECO:0007669"/>
    <property type="project" value="UniProtKB-KW"/>
</dbReference>
<dbReference type="GO" id="GO:0008097">
    <property type="term" value="F:5S rRNA binding"/>
    <property type="evidence" value="ECO:0007669"/>
    <property type="project" value="TreeGrafter"/>
</dbReference>
<evidence type="ECO:0000256" key="1">
    <source>
        <dbReference type="ARBA" id="ARBA00007116"/>
    </source>
</evidence>
<reference evidence="4" key="1">
    <citation type="journal article" date="2023" name="Nat. Commun.">
        <title>Diploid and tetraploid genomes of Acorus and the evolution of monocots.</title>
        <authorList>
            <person name="Ma L."/>
            <person name="Liu K.W."/>
            <person name="Li Z."/>
            <person name="Hsiao Y.Y."/>
            <person name="Qi Y."/>
            <person name="Fu T."/>
            <person name="Tang G.D."/>
            <person name="Zhang D."/>
            <person name="Sun W.H."/>
            <person name="Liu D.K."/>
            <person name="Li Y."/>
            <person name="Chen G.Z."/>
            <person name="Liu X.D."/>
            <person name="Liao X.Y."/>
            <person name="Jiang Y.T."/>
            <person name="Yu X."/>
            <person name="Hao Y."/>
            <person name="Huang J."/>
            <person name="Zhao X.W."/>
            <person name="Ke S."/>
            <person name="Chen Y.Y."/>
            <person name="Wu W.L."/>
            <person name="Hsu J.L."/>
            <person name="Lin Y.F."/>
            <person name="Huang M.D."/>
            <person name="Li C.Y."/>
            <person name="Huang L."/>
            <person name="Wang Z.W."/>
            <person name="Zhao X."/>
            <person name="Zhong W.Y."/>
            <person name="Peng D.H."/>
            <person name="Ahmad S."/>
            <person name="Lan S."/>
            <person name="Zhang J.S."/>
            <person name="Tsai W.C."/>
            <person name="Van de Peer Y."/>
            <person name="Liu Z.J."/>
        </authorList>
    </citation>
    <scope>NUCLEOTIDE SEQUENCE</scope>
    <source>
        <strain evidence="4">SCP</strain>
    </source>
</reference>
<keyword evidence="2" id="KW-0689">Ribosomal protein</keyword>
<reference evidence="4" key="2">
    <citation type="submission" date="2023-06" db="EMBL/GenBank/DDBJ databases">
        <authorList>
            <person name="Ma L."/>
            <person name="Liu K.-W."/>
            <person name="Li Z."/>
            <person name="Hsiao Y.-Y."/>
            <person name="Qi Y."/>
            <person name="Fu T."/>
            <person name="Tang G."/>
            <person name="Zhang D."/>
            <person name="Sun W.-H."/>
            <person name="Liu D.-K."/>
            <person name="Li Y."/>
            <person name="Chen G.-Z."/>
            <person name="Liu X.-D."/>
            <person name="Liao X.-Y."/>
            <person name="Jiang Y.-T."/>
            <person name="Yu X."/>
            <person name="Hao Y."/>
            <person name="Huang J."/>
            <person name="Zhao X.-W."/>
            <person name="Ke S."/>
            <person name="Chen Y.-Y."/>
            <person name="Wu W.-L."/>
            <person name="Hsu J.-L."/>
            <person name="Lin Y.-F."/>
            <person name="Huang M.-D."/>
            <person name="Li C.-Y."/>
            <person name="Huang L."/>
            <person name="Wang Z.-W."/>
            <person name="Zhao X."/>
            <person name="Zhong W.-Y."/>
            <person name="Peng D.-H."/>
            <person name="Ahmad S."/>
            <person name="Lan S."/>
            <person name="Zhang J.-S."/>
            <person name="Tsai W.-C."/>
            <person name="Van De Peer Y."/>
            <person name="Liu Z.-J."/>
        </authorList>
    </citation>
    <scope>NUCLEOTIDE SEQUENCE</scope>
    <source>
        <strain evidence="4">SCP</strain>
        <tissue evidence="4">Leaves</tissue>
    </source>
</reference>
<dbReference type="GO" id="GO:0005840">
    <property type="term" value="C:ribosome"/>
    <property type="evidence" value="ECO:0007669"/>
    <property type="project" value="UniProtKB-KW"/>
</dbReference>
<proteinExistence type="inferred from homology"/>